<dbReference type="PRINTS" id="PR01407">
    <property type="entry name" value="BUTYPHLNCDUF"/>
</dbReference>
<sequence length="567" mass="63163">MNDDNAEESQPTTGGRPVITSINNHGDLNHNQEHEEGPVGSNDIPEEDKELPETQIPPVFGIPAEDVLCDSCIESPRMAQKSCLTCMVSYCEAHIRPHLENPKFQNHRLVEPLQDIESRTCEEHRLPLDLYCLTDGCGVCLCCDCEGTVHPGHKTVPVAEGRKQVEVELQKKQGEIVKTVFAVENAIGKLKNNTASIESSVAGARAVLEQQFNLLQGAVEEGRRGATELLGDEQRQAVSQAEGIQAHLEQKSQELKKTLARAEKLSRNKTDVDFLQEYSEWKTGVVEVSLPGVYIGLPERLASFSQVLTESTQGLCDQLRAAYMDKLRDIVKTDKACIKPKIQDKMSGSSSLPQPVTREDFLKYASNLTFDPATVHRFLRLTEDNRKVTNTTPWQHDYPDTAERFDCWRQVMTSESLYLGRHYFEVELRGEGVYVGLTYKSINRKGTESGSCITGNDFSWSLGKEGRSFSAWHSDVEAAVEASNGFTRNGVYVDFDSGWLAFYGVEDAGMTLLYRFQTEFREPLYPAVWLSKKDGVVLLLGPKSPFVNVTVTPTSPVITSAPDPSYV</sequence>
<keyword evidence="1" id="KW-0479">Metal-binding</keyword>
<dbReference type="Gene3D" id="4.10.830.40">
    <property type="match status" value="1"/>
</dbReference>
<feature type="compositionally biased region" description="Basic and acidic residues" evidence="5">
    <location>
        <begin position="27"/>
        <end position="37"/>
    </location>
</feature>
<dbReference type="Pfam" id="PF00643">
    <property type="entry name" value="zf-B_box"/>
    <property type="match status" value="1"/>
</dbReference>
<dbReference type="InterPro" id="IPR003879">
    <property type="entry name" value="Butyrophylin_SPRY"/>
</dbReference>
<evidence type="ECO:0000259" key="6">
    <source>
        <dbReference type="PROSITE" id="PS50119"/>
    </source>
</evidence>
<dbReference type="InterPro" id="IPR006574">
    <property type="entry name" value="PRY"/>
</dbReference>
<evidence type="ECO:0000259" key="7">
    <source>
        <dbReference type="PROSITE" id="PS50188"/>
    </source>
</evidence>
<dbReference type="InterPro" id="IPR000315">
    <property type="entry name" value="Znf_B-box"/>
</dbReference>
<gene>
    <name evidence="8" type="ORF">UPYG_G00108750</name>
</gene>
<keyword evidence="3" id="KW-0862">Zinc</keyword>
<dbReference type="PROSITE" id="PS50188">
    <property type="entry name" value="B302_SPRY"/>
    <property type="match status" value="1"/>
</dbReference>
<dbReference type="InterPro" id="IPR043136">
    <property type="entry name" value="B30.2/SPRY_sf"/>
</dbReference>
<evidence type="ECO:0008006" key="10">
    <source>
        <dbReference type="Google" id="ProtNLM"/>
    </source>
</evidence>
<evidence type="ECO:0000256" key="5">
    <source>
        <dbReference type="SAM" id="MobiDB-lite"/>
    </source>
</evidence>
<dbReference type="CDD" id="cd19769">
    <property type="entry name" value="Bbox2_TRIM16-like"/>
    <property type="match status" value="1"/>
</dbReference>
<dbReference type="SUPFAM" id="SSF49899">
    <property type="entry name" value="Concanavalin A-like lectins/glucanases"/>
    <property type="match status" value="1"/>
</dbReference>
<feature type="domain" description="B30.2/SPRY" evidence="7">
    <location>
        <begin position="348"/>
        <end position="546"/>
    </location>
</feature>
<dbReference type="GO" id="GO:0008270">
    <property type="term" value="F:zinc ion binding"/>
    <property type="evidence" value="ECO:0007669"/>
    <property type="project" value="UniProtKB-KW"/>
</dbReference>
<accession>A0ABD0X2F8</accession>
<dbReference type="EMBL" id="JAGEUA010000003">
    <property type="protein sequence ID" value="KAL0993493.1"/>
    <property type="molecule type" value="Genomic_DNA"/>
</dbReference>
<comment type="caution">
    <text evidence="8">The sequence shown here is derived from an EMBL/GenBank/DDBJ whole genome shotgun (WGS) entry which is preliminary data.</text>
</comment>
<keyword evidence="2 4" id="KW-0863">Zinc-finger</keyword>
<dbReference type="PROSITE" id="PS50119">
    <property type="entry name" value="ZF_BBOX"/>
    <property type="match status" value="1"/>
</dbReference>
<dbReference type="SMART" id="SM00589">
    <property type="entry name" value="PRY"/>
    <property type="match status" value="1"/>
</dbReference>
<dbReference type="PANTHER" id="PTHR25465">
    <property type="entry name" value="B-BOX DOMAIN CONTAINING"/>
    <property type="match status" value="1"/>
</dbReference>
<name>A0ABD0X2F8_UMBPY</name>
<evidence type="ECO:0000256" key="1">
    <source>
        <dbReference type="ARBA" id="ARBA00022723"/>
    </source>
</evidence>
<dbReference type="GO" id="GO:0005737">
    <property type="term" value="C:cytoplasm"/>
    <property type="evidence" value="ECO:0007669"/>
    <property type="project" value="UniProtKB-ARBA"/>
</dbReference>
<dbReference type="Pfam" id="PF00622">
    <property type="entry name" value="SPRY"/>
    <property type="match status" value="1"/>
</dbReference>
<keyword evidence="9" id="KW-1185">Reference proteome</keyword>
<feature type="domain" description="B box-type" evidence="6">
    <location>
        <begin position="116"/>
        <end position="158"/>
    </location>
</feature>
<evidence type="ECO:0000313" key="8">
    <source>
        <dbReference type="EMBL" id="KAL0993493.1"/>
    </source>
</evidence>
<evidence type="ECO:0000256" key="2">
    <source>
        <dbReference type="ARBA" id="ARBA00022771"/>
    </source>
</evidence>
<dbReference type="Proteomes" id="UP001557470">
    <property type="component" value="Unassembled WGS sequence"/>
</dbReference>
<dbReference type="CDD" id="cd19839">
    <property type="entry name" value="Bbox1_TRIM16"/>
    <property type="match status" value="1"/>
</dbReference>
<dbReference type="InterPro" id="IPR003877">
    <property type="entry name" value="SPRY_dom"/>
</dbReference>
<proteinExistence type="predicted"/>
<evidence type="ECO:0000256" key="3">
    <source>
        <dbReference type="ARBA" id="ARBA00022833"/>
    </source>
</evidence>
<dbReference type="AlphaFoldDB" id="A0ABD0X2F8"/>
<dbReference type="InterPro" id="IPR058030">
    <property type="entry name" value="TRIM8/14/16/25/29/45/65_CC"/>
</dbReference>
<evidence type="ECO:0000256" key="4">
    <source>
        <dbReference type="PROSITE-ProRule" id="PRU00024"/>
    </source>
</evidence>
<dbReference type="Pfam" id="PF25600">
    <property type="entry name" value="TRIM_CC"/>
    <property type="match status" value="1"/>
</dbReference>
<dbReference type="SMART" id="SM00336">
    <property type="entry name" value="BBOX"/>
    <property type="match status" value="2"/>
</dbReference>
<evidence type="ECO:0000313" key="9">
    <source>
        <dbReference type="Proteomes" id="UP001557470"/>
    </source>
</evidence>
<dbReference type="Pfam" id="PF13765">
    <property type="entry name" value="PRY"/>
    <property type="match status" value="1"/>
</dbReference>
<feature type="region of interest" description="Disordered" evidence="5">
    <location>
        <begin position="1"/>
        <end position="49"/>
    </location>
</feature>
<dbReference type="InterPro" id="IPR001870">
    <property type="entry name" value="B30.2/SPRY"/>
</dbReference>
<dbReference type="Gene3D" id="3.30.160.60">
    <property type="entry name" value="Classic Zinc Finger"/>
    <property type="match status" value="1"/>
</dbReference>
<dbReference type="SUPFAM" id="SSF57845">
    <property type="entry name" value="B-box zinc-binding domain"/>
    <property type="match status" value="1"/>
</dbReference>
<dbReference type="SMART" id="SM00449">
    <property type="entry name" value="SPRY"/>
    <property type="match status" value="1"/>
</dbReference>
<dbReference type="PANTHER" id="PTHR25465:SF10">
    <property type="entry name" value="TRIPARTITE MOTIF-CONTAINING PROTEIN 16-RELATED"/>
    <property type="match status" value="1"/>
</dbReference>
<dbReference type="Gene3D" id="2.60.120.920">
    <property type="match status" value="1"/>
</dbReference>
<dbReference type="InterPro" id="IPR051051">
    <property type="entry name" value="E3_ubiq-ligase_TRIM/RNF"/>
</dbReference>
<protein>
    <recommendedName>
        <fullName evidence="10">Tripartite motif-containing protein 16-like</fullName>
    </recommendedName>
</protein>
<reference evidence="8 9" key="1">
    <citation type="submission" date="2024-06" db="EMBL/GenBank/DDBJ databases">
        <authorList>
            <person name="Pan Q."/>
            <person name="Wen M."/>
            <person name="Jouanno E."/>
            <person name="Zahm M."/>
            <person name="Klopp C."/>
            <person name="Cabau C."/>
            <person name="Louis A."/>
            <person name="Berthelot C."/>
            <person name="Parey E."/>
            <person name="Roest Crollius H."/>
            <person name="Montfort J."/>
            <person name="Robinson-Rechavi M."/>
            <person name="Bouchez O."/>
            <person name="Lampietro C."/>
            <person name="Lopez Roques C."/>
            <person name="Donnadieu C."/>
            <person name="Postlethwait J."/>
            <person name="Bobe J."/>
            <person name="Verreycken H."/>
            <person name="Guiguen Y."/>
        </authorList>
    </citation>
    <scope>NUCLEOTIDE SEQUENCE [LARGE SCALE GENOMIC DNA]</scope>
    <source>
        <strain evidence="8">Up_M1</strain>
        <tissue evidence="8">Testis</tissue>
    </source>
</reference>
<dbReference type="InterPro" id="IPR013320">
    <property type="entry name" value="ConA-like_dom_sf"/>
</dbReference>
<organism evidence="8 9">
    <name type="scientific">Umbra pygmaea</name>
    <name type="common">Eastern mudminnow</name>
    <dbReference type="NCBI Taxonomy" id="75934"/>
    <lineage>
        <taxon>Eukaryota</taxon>
        <taxon>Metazoa</taxon>
        <taxon>Chordata</taxon>
        <taxon>Craniata</taxon>
        <taxon>Vertebrata</taxon>
        <taxon>Euteleostomi</taxon>
        <taxon>Actinopterygii</taxon>
        <taxon>Neopterygii</taxon>
        <taxon>Teleostei</taxon>
        <taxon>Protacanthopterygii</taxon>
        <taxon>Esociformes</taxon>
        <taxon>Umbridae</taxon>
        <taxon>Umbra</taxon>
    </lineage>
</organism>